<dbReference type="GO" id="GO:0016567">
    <property type="term" value="P:protein ubiquitination"/>
    <property type="evidence" value="ECO:0007669"/>
    <property type="project" value="TreeGrafter"/>
</dbReference>
<evidence type="ECO:0000259" key="3">
    <source>
        <dbReference type="Pfam" id="PF23208"/>
    </source>
</evidence>
<comment type="caution">
    <text evidence="4">The sequence shown here is derived from an EMBL/GenBank/DDBJ whole genome shotgun (WGS) entry which is preliminary data.</text>
</comment>
<feature type="compositionally biased region" description="Polar residues" evidence="1">
    <location>
        <begin position="1"/>
        <end position="12"/>
    </location>
</feature>
<dbReference type="PANTHER" id="PTHR22938:SF0">
    <property type="entry name" value="E3 UBIQUITIN-PROTEIN LIGASE ZNF598"/>
    <property type="match status" value="1"/>
</dbReference>
<feature type="compositionally biased region" description="Polar residues" evidence="1">
    <location>
        <begin position="71"/>
        <end position="82"/>
    </location>
</feature>
<feature type="compositionally biased region" description="Polar residues" evidence="1">
    <location>
        <begin position="262"/>
        <end position="288"/>
    </location>
</feature>
<organism evidence="4 5">
    <name type="scientific">Bugula neritina</name>
    <name type="common">Brown bryozoan</name>
    <name type="synonym">Sertularia neritina</name>
    <dbReference type="NCBI Taxonomy" id="10212"/>
    <lineage>
        <taxon>Eukaryota</taxon>
        <taxon>Metazoa</taxon>
        <taxon>Spiralia</taxon>
        <taxon>Lophotrochozoa</taxon>
        <taxon>Bryozoa</taxon>
        <taxon>Gymnolaemata</taxon>
        <taxon>Cheilostomatida</taxon>
        <taxon>Flustrina</taxon>
        <taxon>Buguloidea</taxon>
        <taxon>Bugulidae</taxon>
        <taxon>Bugula</taxon>
    </lineage>
</organism>
<dbReference type="GO" id="GO:0061630">
    <property type="term" value="F:ubiquitin protein ligase activity"/>
    <property type="evidence" value="ECO:0007669"/>
    <property type="project" value="InterPro"/>
</dbReference>
<dbReference type="InterPro" id="IPR059042">
    <property type="entry name" value="Znf_C2H2_ZNF598"/>
</dbReference>
<dbReference type="InterPro" id="IPR044288">
    <property type="entry name" value="ZNF598/HEL2"/>
</dbReference>
<dbReference type="Proteomes" id="UP000593567">
    <property type="component" value="Unassembled WGS sequence"/>
</dbReference>
<protein>
    <submittedName>
        <fullName evidence="4">ZNF598</fullName>
    </submittedName>
</protein>
<proteinExistence type="predicted"/>
<sequence>MKFINNSKSSLNSEKDFPSLGGTASSNLASIGSWIHHNGKSVAAAPEIAQQRSASAPYLNHYAQSTKKDNSQTAKVDNNKNSLGKAESVSAEVNQSNTTKSKKAAKKSHGEAAGTDSSPVSNKSKENNSSSKNSLNGKVKSGAADTNVDKISKKSTKGKKDNHPASKPHAGDTNNSTSSKSISNAGTSTKPESHKGSSKSLRLSKKMTALEAELSKMDSLSIATDEPTTDKSNTNELHPKYPLNNVDSDGPRQAPKVDNHKPTSLVSPATTGDENPSLPTNQSKPSLSKKSEIRSLTDFDYPPLAMSSSTAKHKANTSTMKPPPGLSASSTTLAPPPGLAIPTAALNGSNKPSGIDVSTPEPPGLSSLADLILSDKSTVAHVYTEPVNFSQRNKKLSFKLKELIYNDMDKFHKFKNYSTDFRSGKISARQFYDSCSELLGEYVFLEILTELLVLLPDLTKQQNLYQICKDKLSKSKKENSWRSSAEMTLLLCPSCNQVLLQQDASYHEAQHGVGAEDFPLLSSSRTTGARKAW</sequence>
<feature type="domain" description="ZNF598 C2H2 zinc finger" evidence="3">
    <location>
        <begin position="485"/>
        <end position="519"/>
    </location>
</feature>
<feature type="compositionally biased region" description="Low complexity" evidence="1">
    <location>
        <begin position="117"/>
        <end position="141"/>
    </location>
</feature>
<evidence type="ECO:0000259" key="2">
    <source>
        <dbReference type="Pfam" id="PF23202"/>
    </source>
</evidence>
<reference evidence="4" key="1">
    <citation type="submission" date="2020-06" db="EMBL/GenBank/DDBJ databases">
        <title>Draft genome of Bugula neritina, a colonial animal packing powerful symbionts and potential medicines.</title>
        <authorList>
            <person name="Rayko M."/>
        </authorList>
    </citation>
    <scope>NUCLEOTIDE SEQUENCE [LARGE SCALE GENOMIC DNA]</scope>
    <source>
        <strain evidence="4">Kwan_BN1</strain>
    </source>
</reference>
<dbReference type="PANTHER" id="PTHR22938">
    <property type="entry name" value="ZINC FINGER PROTEIN 598"/>
    <property type="match status" value="1"/>
</dbReference>
<dbReference type="AlphaFoldDB" id="A0A7J7J0L9"/>
<name>A0A7J7J0L9_BUGNE</name>
<dbReference type="GO" id="GO:0072344">
    <property type="term" value="P:rescue of stalled ribosome"/>
    <property type="evidence" value="ECO:0007669"/>
    <property type="project" value="InterPro"/>
</dbReference>
<dbReference type="InterPro" id="IPR057634">
    <property type="entry name" value="PAH_ZNF598/HEL2"/>
</dbReference>
<dbReference type="Pfam" id="PF23202">
    <property type="entry name" value="PAH_ZNF598"/>
    <property type="match status" value="1"/>
</dbReference>
<evidence type="ECO:0000313" key="5">
    <source>
        <dbReference type="Proteomes" id="UP000593567"/>
    </source>
</evidence>
<feature type="region of interest" description="Disordered" evidence="1">
    <location>
        <begin position="1"/>
        <end position="27"/>
    </location>
</feature>
<feature type="domain" description="ZNF598/HEL2 PAH" evidence="2">
    <location>
        <begin position="391"/>
        <end position="470"/>
    </location>
</feature>
<feature type="compositionally biased region" description="Basic and acidic residues" evidence="1">
    <location>
        <begin position="147"/>
        <end position="164"/>
    </location>
</feature>
<keyword evidence="5" id="KW-1185">Reference proteome</keyword>
<dbReference type="OrthoDB" id="3838338at2759"/>
<accession>A0A7J7J0L9</accession>
<feature type="region of interest" description="Disordered" evidence="1">
    <location>
        <begin position="54"/>
        <end position="331"/>
    </location>
</feature>
<dbReference type="Pfam" id="PF23208">
    <property type="entry name" value="zf_C2H2_ZNF598"/>
    <property type="match status" value="1"/>
</dbReference>
<gene>
    <name evidence="4" type="ORF">EB796_022487</name>
</gene>
<evidence type="ECO:0000313" key="4">
    <source>
        <dbReference type="EMBL" id="KAF6019184.1"/>
    </source>
</evidence>
<dbReference type="EMBL" id="VXIV02003250">
    <property type="protein sequence ID" value="KAF6019184.1"/>
    <property type="molecule type" value="Genomic_DNA"/>
</dbReference>
<feature type="compositionally biased region" description="Polar residues" evidence="1">
    <location>
        <begin position="306"/>
        <end position="320"/>
    </location>
</feature>
<feature type="compositionally biased region" description="Low complexity" evidence="1">
    <location>
        <begin position="173"/>
        <end position="189"/>
    </location>
</feature>
<dbReference type="GO" id="GO:0043022">
    <property type="term" value="F:ribosome binding"/>
    <property type="evidence" value="ECO:0007669"/>
    <property type="project" value="TreeGrafter"/>
</dbReference>
<evidence type="ECO:0000256" key="1">
    <source>
        <dbReference type="SAM" id="MobiDB-lite"/>
    </source>
</evidence>